<reference evidence="2" key="1">
    <citation type="submission" date="2013-09" db="EMBL/GenBank/DDBJ databases">
        <title>Corchorus olitorius genome sequencing.</title>
        <authorList>
            <person name="Alam M."/>
            <person name="Haque M.S."/>
            <person name="Islam M.S."/>
            <person name="Emdad E.M."/>
            <person name="Islam M.M."/>
            <person name="Ahmed B."/>
            <person name="Halim A."/>
            <person name="Hossen Q.M.M."/>
            <person name="Hossain M.Z."/>
            <person name="Ahmed R."/>
            <person name="Khan M.M."/>
            <person name="Islam R."/>
            <person name="Rashid M.M."/>
            <person name="Khan S.A."/>
            <person name="Rahman M.S."/>
            <person name="Alam M."/>
            <person name="Yahiya A.S."/>
            <person name="Khan M.S."/>
            <person name="Azam M.S."/>
            <person name="Haque T."/>
            <person name="Lashkar M.Z.H."/>
            <person name="Akhand A.I."/>
            <person name="Morshed G."/>
            <person name="Roy S."/>
            <person name="Uddin K.S."/>
            <person name="Rabeya T."/>
            <person name="Hossain A.S."/>
            <person name="Chowdhury A."/>
            <person name="Snigdha A.R."/>
            <person name="Mortoza M.S."/>
            <person name="Matin S.A."/>
            <person name="Hoque S.M.E."/>
            <person name="Islam M.K."/>
            <person name="Roy D.K."/>
            <person name="Haider R."/>
            <person name="Moosa M.M."/>
            <person name="Elias S.M."/>
            <person name="Hasan A.M."/>
            <person name="Jahan S."/>
            <person name="Shafiuddin M."/>
            <person name="Mahmood N."/>
            <person name="Shommy N.S."/>
        </authorList>
    </citation>
    <scope>NUCLEOTIDE SEQUENCE [LARGE SCALE GENOMIC DNA]</scope>
    <source>
        <strain evidence="2">cv. O-4</strain>
    </source>
</reference>
<keyword evidence="2" id="KW-1185">Reference proteome</keyword>
<proteinExistence type="predicted"/>
<dbReference type="EMBL" id="AWUE01011967">
    <property type="protein sequence ID" value="OMP10243.1"/>
    <property type="molecule type" value="Genomic_DNA"/>
</dbReference>
<dbReference type="Proteomes" id="UP000187203">
    <property type="component" value="Unassembled WGS sequence"/>
</dbReference>
<accession>A0A1R3KT29</accession>
<evidence type="ECO:0000313" key="2">
    <source>
        <dbReference type="Proteomes" id="UP000187203"/>
    </source>
</evidence>
<protein>
    <submittedName>
        <fullName evidence="1">Uncharacterized protein</fullName>
    </submittedName>
</protein>
<gene>
    <name evidence="1" type="ORF">COLO4_04690</name>
</gene>
<sequence>MSSNSIFGDHDDRFMFNDVFGGPLNTHPSLELQPLNSRCLITTPF</sequence>
<organism evidence="1 2">
    <name type="scientific">Corchorus olitorius</name>
    <dbReference type="NCBI Taxonomy" id="93759"/>
    <lineage>
        <taxon>Eukaryota</taxon>
        <taxon>Viridiplantae</taxon>
        <taxon>Streptophyta</taxon>
        <taxon>Embryophyta</taxon>
        <taxon>Tracheophyta</taxon>
        <taxon>Spermatophyta</taxon>
        <taxon>Magnoliopsida</taxon>
        <taxon>eudicotyledons</taxon>
        <taxon>Gunneridae</taxon>
        <taxon>Pentapetalae</taxon>
        <taxon>rosids</taxon>
        <taxon>malvids</taxon>
        <taxon>Malvales</taxon>
        <taxon>Malvaceae</taxon>
        <taxon>Grewioideae</taxon>
        <taxon>Apeibeae</taxon>
        <taxon>Corchorus</taxon>
    </lineage>
</organism>
<name>A0A1R3KT29_9ROSI</name>
<evidence type="ECO:0000313" key="1">
    <source>
        <dbReference type="EMBL" id="OMP10243.1"/>
    </source>
</evidence>
<comment type="caution">
    <text evidence="1">The sequence shown here is derived from an EMBL/GenBank/DDBJ whole genome shotgun (WGS) entry which is preliminary data.</text>
</comment>
<dbReference type="AlphaFoldDB" id="A0A1R3KT29"/>